<dbReference type="AlphaFoldDB" id="A0A182F1X1"/>
<accession>A0A182F1X1</accession>
<evidence type="ECO:0000313" key="1">
    <source>
        <dbReference type="EnsemblMetazoa" id="AALB000453-PA"/>
    </source>
</evidence>
<dbReference type="EnsemblMetazoa" id="AALB000453-RA">
    <property type="protein sequence ID" value="AALB000453-PA"/>
    <property type="gene ID" value="AALB000453"/>
</dbReference>
<protein>
    <submittedName>
        <fullName evidence="1">Uncharacterized protein</fullName>
    </submittedName>
</protein>
<keyword evidence="2" id="KW-1185">Reference proteome</keyword>
<dbReference type="Proteomes" id="UP000069272">
    <property type="component" value="Chromosome 2L"/>
</dbReference>
<organism evidence="1 2">
    <name type="scientific">Anopheles albimanus</name>
    <name type="common">New world malaria mosquito</name>
    <dbReference type="NCBI Taxonomy" id="7167"/>
    <lineage>
        <taxon>Eukaryota</taxon>
        <taxon>Metazoa</taxon>
        <taxon>Ecdysozoa</taxon>
        <taxon>Arthropoda</taxon>
        <taxon>Hexapoda</taxon>
        <taxon>Insecta</taxon>
        <taxon>Pterygota</taxon>
        <taxon>Neoptera</taxon>
        <taxon>Endopterygota</taxon>
        <taxon>Diptera</taxon>
        <taxon>Nematocera</taxon>
        <taxon>Culicoidea</taxon>
        <taxon>Culicidae</taxon>
        <taxon>Anophelinae</taxon>
        <taxon>Anopheles</taxon>
    </lineage>
</organism>
<sequence>MVATLKQAIAIVIVGPPTSWGALAAFLSFISCSNESGRKRRTLGNPLGERCLTFFLCFVSALNGGMITHVQTLVTGEPVWHHELNRLRCTRV</sequence>
<reference evidence="1 2" key="1">
    <citation type="journal article" date="2017" name="G3 (Bethesda)">
        <title>The Physical Genome Mapping of Anopheles albimanus Corrected Scaffold Misassemblies and Identified Interarm Rearrangements in Genus Anopheles.</title>
        <authorList>
            <person name="Artemov G.N."/>
            <person name="Peery A.N."/>
            <person name="Jiang X."/>
            <person name="Tu Z."/>
            <person name="Stegniy V.N."/>
            <person name="Sharakhova M.V."/>
            <person name="Sharakhov I.V."/>
        </authorList>
    </citation>
    <scope>NUCLEOTIDE SEQUENCE [LARGE SCALE GENOMIC DNA]</scope>
    <source>
        <strain evidence="1 2">ALBI9_A</strain>
    </source>
</reference>
<reference evidence="1" key="2">
    <citation type="submission" date="2022-08" db="UniProtKB">
        <authorList>
            <consortium name="EnsemblMetazoa"/>
        </authorList>
    </citation>
    <scope>IDENTIFICATION</scope>
    <source>
        <strain evidence="1">STECLA/ALBI9_A</strain>
    </source>
</reference>
<evidence type="ECO:0000313" key="2">
    <source>
        <dbReference type="Proteomes" id="UP000069272"/>
    </source>
</evidence>
<dbReference type="PROSITE" id="PS51257">
    <property type="entry name" value="PROKAR_LIPOPROTEIN"/>
    <property type="match status" value="1"/>
</dbReference>
<dbReference type="VEuPathDB" id="VectorBase:AALB000453"/>
<proteinExistence type="predicted"/>
<name>A0A182F1X1_ANOAL</name>